<feature type="transmembrane region" description="Helical" evidence="5">
    <location>
        <begin position="275"/>
        <end position="297"/>
    </location>
</feature>
<evidence type="ECO:0000256" key="5">
    <source>
        <dbReference type="SAM" id="Phobius"/>
    </source>
</evidence>
<name>A0A7S2SIV8_9STRA</name>
<keyword evidence="4 5" id="KW-0472">Membrane</keyword>
<dbReference type="GO" id="GO:0016020">
    <property type="term" value="C:membrane"/>
    <property type="evidence" value="ECO:0007669"/>
    <property type="project" value="UniProtKB-SubCell"/>
</dbReference>
<proteinExistence type="predicted"/>
<dbReference type="InterPro" id="IPR002781">
    <property type="entry name" value="TM_pro_TauE-like"/>
</dbReference>
<keyword evidence="3 5" id="KW-1133">Transmembrane helix</keyword>
<dbReference type="Pfam" id="PF01925">
    <property type="entry name" value="TauE"/>
    <property type="match status" value="1"/>
</dbReference>
<organism evidence="6">
    <name type="scientific">Mucochytrium quahogii</name>
    <dbReference type="NCBI Taxonomy" id="96639"/>
    <lineage>
        <taxon>Eukaryota</taxon>
        <taxon>Sar</taxon>
        <taxon>Stramenopiles</taxon>
        <taxon>Bigyra</taxon>
        <taxon>Labyrinthulomycetes</taxon>
        <taxon>Thraustochytrida</taxon>
        <taxon>Thraustochytriidae</taxon>
        <taxon>Mucochytrium</taxon>
    </lineage>
</organism>
<dbReference type="PANTHER" id="PTHR43701:SF2">
    <property type="entry name" value="MEMBRANE TRANSPORTER PROTEIN YJNA-RELATED"/>
    <property type="match status" value="1"/>
</dbReference>
<accession>A0A7S2SIV8</accession>
<feature type="transmembrane region" description="Helical" evidence="5">
    <location>
        <begin position="134"/>
        <end position="155"/>
    </location>
</feature>
<evidence type="ECO:0000256" key="2">
    <source>
        <dbReference type="ARBA" id="ARBA00022692"/>
    </source>
</evidence>
<protein>
    <recommendedName>
        <fullName evidence="7">Membrane transporter protein</fullName>
    </recommendedName>
</protein>
<dbReference type="InterPro" id="IPR051598">
    <property type="entry name" value="TSUP/Inactive_protease-like"/>
</dbReference>
<evidence type="ECO:0000256" key="4">
    <source>
        <dbReference type="ARBA" id="ARBA00023136"/>
    </source>
</evidence>
<feature type="transmembrane region" description="Helical" evidence="5">
    <location>
        <begin position="243"/>
        <end position="263"/>
    </location>
</feature>
<dbReference type="EMBL" id="HBHK01023067">
    <property type="protein sequence ID" value="CAD9701426.1"/>
    <property type="molecule type" value="Transcribed_RNA"/>
</dbReference>
<gene>
    <name evidence="6" type="ORF">QSP1433_LOCUS14584</name>
</gene>
<feature type="transmembrane region" description="Helical" evidence="5">
    <location>
        <begin position="206"/>
        <end position="231"/>
    </location>
</feature>
<feature type="transmembrane region" description="Helical" evidence="5">
    <location>
        <begin position="162"/>
        <end position="180"/>
    </location>
</feature>
<comment type="subcellular location">
    <subcellularLocation>
        <location evidence="1">Membrane</location>
        <topology evidence="1">Multi-pass membrane protein</topology>
    </subcellularLocation>
</comment>
<evidence type="ECO:0008006" key="7">
    <source>
        <dbReference type="Google" id="ProtNLM"/>
    </source>
</evidence>
<sequence>MFRQGWMQGNRLALKTVPKQFVYQKDPAMQISRRWNRTPAVMVARSTRMKSNFTAKTAASGEPSKSKPLLFAIGTIGGLGGSAVGLGGGFLAIPLMTTFARFSQHSAHATSLVGVVATSIGGIVSYGMNGEVDFYAVAPLTLGALLTVGLGVKISNKLNGAMLRRGLGVVMVMIAPMVAYKEELFELIKDKKGEQDTNTNDPYRKYGLLTGLGCVTGLCAGVFGVGGGAVVAPGLMLFTDLGYHSIVGTTLGAMTLPSMAGAFQHYRNGFISPRLAAALALGTLVGSIVGGTITCAIKDEKKLRQMFSLVVVASGLKLIL</sequence>
<reference evidence="6" key="1">
    <citation type="submission" date="2021-01" db="EMBL/GenBank/DDBJ databases">
        <authorList>
            <person name="Corre E."/>
            <person name="Pelletier E."/>
            <person name="Niang G."/>
            <person name="Scheremetjew M."/>
            <person name="Finn R."/>
            <person name="Kale V."/>
            <person name="Holt S."/>
            <person name="Cochrane G."/>
            <person name="Meng A."/>
            <person name="Brown T."/>
            <person name="Cohen L."/>
        </authorList>
    </citation>
    <scope>NUCLEOTIDE SEQUENCE</scope>
    <source>
        <strain evidence="6">NY070348D</strain>
    </source>
</reference>
<keyword evidence="2 5" id="KW-0812">Transmembrane</keyword>
<evidence type="ECO:0000256" key="1">
    <source>
        <dbReference type="ARBA" id="ARBA00004141"/>
    </source>
</evidence>
<evidence type="ECO:0000313" key="6">
    <source>
        <dbReference type="EMBL" id="CAD9701426.1"/>
    </source>
</evidence>
<dbReference type="AlphaFoldDB" id="A0A7S2SIV8"/>
<feature type="transmembrane region" description="Helical" evidence="5">
    <location>
        <begin position="107"/>
        <end position="128"/>
    </location>
</feature>
<feature type="transmembrane region" description="Helical" evidence="5">
    <location>
        <begin position="69"/>
        <end position="95"/>
    </location>
</feature>
<dbReference type="PANTHER" id="PTHR43701">
    <property type="entry name" value="MEMBRANE TRANSPORTER PROTEIN MJ0441-RELATED"/>
    <property type="match status" value="1"/>
</dbReference>
<evidence type="ECO:0000256" key="3">
    <source>
        <dbReference type="ARBA" id="ARBA00022989"/>
    </source>
</evidence>